<protein>
    <submittedName>
        <fullName evidence="1">Bro26</fullName>
    </submittedName>
</protein>
<sequence length="250" mass="28850">MDTVFKRYHFENMQDSDGEYFDFECTALRTTNGDVYLKLRDFSVLLGFDNITKAHSCIPKDCKISWWRLKKKLNMEFDCGSLSKEVPTPSTLFVDDIGLITLTMFLQERRGCKYANFICRHAIPSIRFDRVSGVSISYSDEVLRDGYVYVSTNNEYSRNNIYLIDVSFDPDHSLSTLNKAHAYDELHCVKSYNVGDYCFEAGSLLSEVLKSYRIKGDFYRLGNKEMKLISDTLCNIENMNVIKTDDEGDS</sequence>
<proteinExistence type="predicted"/>
<name>A0A2Z5UZN6_9VIRU</name>
<dbReference type="EMBL" id="LC332918">
    <property type="protein sequence ID" value="BBB16648.1"/>
    <property type="molecule type" value="Genomic_DNA"/>
</dbReference>
<evidence type="ECO:0000313" key="1">
    <source>
        <dbReference type="EMBL" id="BBB16648.1"/>
    </source>
</evidence>
<accession>A0A2Z5UZN6</accession>
<dbReference type="Proteomes" id="UP000317522">
    <property type="component" value="Segment"/>
</dbReference>
<reference evidence="1" key="1">
    <citation type="submission" date="2017-10" db="EMBL/GenBank/DDBJ databases">
        <title>Ascovirus isolated from Spodoptera litura (Noctuidae: Lepidoptera) transmitted by generalist endoparasitoid Meteorus pulchricornis (Braconidae: Hymenoptera).</title>
        <authorList>
            <person name="Arai E."/>
            <person name="Ishii K."/>
            <person name="Ishii H."/>
            <person name="Kunimi Y."/>
            <person name="Inoue M.N."/>
            <person name="Makiyama N."/>
            <person name="Sagawa S."/>
            <person name="Nakai M."/>
        </authorList>
    </citation>
    <scope>NUCLEOTIDE SEQUENCE [LARGE SCALE GENOMIC DNA]</scope>
    <source>
        <strain evidence="1">ENT01</strain>
    </source>
</reference>
<organism evidence="1">
    <name type="scientific">Heliothis virescens ascovirus 3j</name>
    <dbReference type="NCBI Taxonomy" id="1561067"/>
    <lineage>
        <taxon>Viruses</taxon>
        <taxon>Varidnaviria</taxon>
        <taxon>Bamfordvirae</taxon>
        <taxon>Nucleocytoviricota</taxon>
        <taxon>Megaviricetes</taxon>
        <taxon>Pimascovirales</taxon>
        <taxon>Pimascovirales incertae sedis</taxon>
        <taxon>Ascoviridae</taxon>
        <taxon>Ascovirus</taxon>
    </lineage>
</organism>